<keyword evidence="2" id="KW-1185">Reference proteome</keyword>
<reference evidence="1" key="1">
    <citation type="submission" date="2020-05" db="EMBL/GenBank/DDBJ databases">
        <title>Large-scale comparative analyses of tick genomes elucidate their genetic diversity and vector capacities.</title>
        <authorList>
            <person name="Jia N."/>
            <person name="Wang J."/>
            <person name="Shi W."/>
            <person name="Du L."/>
            <person name="Sun Y."/>
            <person name="Zhan W."/>
            <person name="Jiang J."/>
            <person name="Wang Q."/>
            <person name="Zhang B."/>
            <person name="Ji P."/>
            <person name="Sakyi L.B."/>
            <person name="Cui X."/>
            <person name="Yuan T."/>
            <person name="Jiang B."/>
            <person name="Yang W."/>
            <person name="Lam T.T.-Y."/>
            <person name="Chang Q."/>
            <person name="Ding S."/>
            <person name="Wang X."/>
            <person name="Zhu J."/>
            <person name="Ruan X."/>
            <person name="Zhao L."/>
            <person name="Wei J."/>
            <person name="Que T."/>
            <person name="Du C."/>
            <person name="Cheng J."/>
            <person name="Dai P."/>
            <person name="Han X."/>
            <person name="Huang E."/>
            <person name="Gao Y."/>
            <person name="Liu J."/>
            <person name="Shao H."/>
            <person name="Ye R."/>
            <person name="Li L."/>
            <person name="Wei W."/>
            <person name="Wang X."/>
            <person name="Wang C."/>
            <person name="Yang T."/>
            <person name="Huo Q."/>
            <person name="Li W."/>
            <person name="Guo W."/>
            <person name="Chen H."/>
            <person name="Zhou L."/>
            <person name="Ni X."/>
            <person name="Tian J."/>
            <person name="Zhou Y."/>
            <person name="Sheng Y."/>
            <person name="Liu T."/>
            <person name="Pan Y."/>
            <person name="Xia L."/>
            <person name="Li J."/>
            <person name="Zhao F."/>
            <person name="Cao W."/>
        </authorList>
    </citation>
    <scope>NUCLEOTIDE SEQUENCE</scope>
    <source>
        <strain evidence="1">Dsil-2018</strain>
    </source>
</reference>
<accession>A0ACB8CPI1</accession>
<comment type="caution">
    <text evidence="1">The sequence shown here is derived from an EMBL/GenBank/DDBJ whole genome shotgun (WGS) entry which is preliminary data.</text>
</comment>
<sequence length="329" mass="36892">MQEGTQENDAALVKKVTEEDFRDILKVQVTSIERIHRLGKKTPGRNRPIIFRLADFREKVKILSNCTKLKDTEISISEDYSRRVVEIRKRLWDSCAEERKEGRRAKLVFDKLKMNNVLYGWDEDKKEKSTNELTKVNGELHADISDDEVTADYDSVMEYEEQATGSLGLLGNHILELSIPPTTGTGVRAEPPAIQPTSAMPSGENGPQGENSSRSIRGVQQTVAAARIQSPTDTSVIGNSATGTRFFCEKHHATSECDSSLDHNDKRRLLTASGSCFRCTTKVHRAQDCHRKSKSEDLLLQYDTAVMQYLKDGHAEPIWSVPNAVVITM</sequence>
<organism evidence="1 2">
    <name type="scientific">Dermacentor silvarum</name>
    <name type="common">Tick</name>
    <dbReference type="NCBI Taxonomy" id="543639"/>
    <lineage>
        <taxon>Eukaryota</taxon>
        <taxon>Metazoa</taxon>
        <taxon>Ecdysozoa</taxon>
        <taxon>Arthropoda</taxon>
        <taxon>Chelicerata</taxon>
        <taxon>Arachnida</taxon>
        <taxon>Acari</taxon>
        <taxon>Parasitiformes</taxon>
        <taxon>Ixodida</taxon>
        <taxon>Ixodoidea</taxon>
        <taxon>Ixodidae</taxon>
        <taxon>Rhipicephalinae</taxon>
        <taxon>Dermacentor</taxon>
    </lineage>
</organism>
<dbReference type="EMBL" id="CM023474">
    <property type="protein sequence ID" value="KAH7948914.1"/>
    <property type="molecule type" value="Genomic_DNA"/>
</dbReference>
<evidence type="ECO:0000313" key="2">
    <source>
        <dbReference type="Proteomes" id="UP000821865"/>
    </source>
</evidence>
<name>A0ACB8CPI1_DERSI</name>
<proteinExistence type="predicted"/>
<gene>
    <name evidence="1" type="ORF">HPB49_003430</name>
</gene>
<protein>
    <submittedName>
        <fullName evidence="1">Uncharacterized protein</fullName>
    </submittedName>
</protein>
<dbReference type="Proteomes" id="UP000821865">
    <property type="component" value="Chromosome 5"/>
</dbReference>
<evidence type="ECO:0000313" key="1">
    <source>
        <dbReference type="EMBL" id="KAH7948914.1"/>
    </source>
</evidence>